<sequence>MTRRVKRKIGTASLAQAEIGYQLELARGASVIASMLTNENMTAAIGETLATFVGAHGTADLQIFVQLLGQRLVERDRSDAADILST</sequence>
<proteinExistence type="predicted"/>
<dbReference type="EMBL" id="WHNP01000100">
    <property type="protein sequence ID" value="MPW23278.1"/>
    <property type="molecule type" value="Genomic_DNA"/>
</dbReference>
<accession>A0A7X1TL98</accession>
<keyword evidence="2" id="KW-1185">Reference proteome</keyword>
<organism evidence="1 2">
    <name type="scientific">Paraburkholderia franconis</name>
    <dbReference type="NCBI Taxonomy" id="2654983"/>
    <lineage>
        <taxon>Bacteria</taxon>
        <taxon>Pseudomonadati</taxon>
        <taxon>Pseudomonadota</taxon>
        <taxon>Betaproteobacteria</taxon>
        <taxon>Burkholderiales</taxon>
        <taxon>Burkholderiaceae</taxon>
        <taxon>Paraburkholderia</taxon>
    </lineage>
</organism>
<evidence type="ECO:0000313" key="2">
    <source>
        <dbReference type="Proteomes" id="UP000484381"/>
    </source>
</evidence>
<protein>
    <submittedName>
        <fullName evidence="1">Uncharacterized protein</fullName>
    </submittedName>
</protein>
<gene>
    <name evidence="1" type="ORF">GCT13_42590</name>
</gene>
<evidence type="ECO:0000313" key="1">
    <source>
        <dbReference type="EMBL" id="MPW23278.1"/>
    </source>
</evidence>
<dbReference type="AlphaFoldDB" id="A0A7X1TL98"/>
<reference evidence="1 2" key="1">
    <citation type="submission" date="2019-10" db="EMBL/GenBank/DDBJ databases">
        <title>Paraburkholderia sp. isolated from nodules of Mimosa pudica from Brazilian Atlantic Forest soils.</title>
        <authorList>
            <person name="Paulitsch F."/>
            <person name="Hungria M."/>
            <person name="Dall'Agnol R."/>
        </authorList>
    </citation>
    <scope>NUCLEOTIDE SEQUENCE [LARGE SCALE GENOMIC DNA]</scope>
    <source>
        <strain evidence="1 2">CNPSo 3157</strain>
    </source>
</reference>
<dbReference type="Proteomes" id="UP000484381">
    <property type="component" value="Unassembled WGS sequence"/>
</dbReference>
<comment type="caution">
    <text evidence="1">The sequence shown here is derived from an EMBL/GenBank/DDBJ whole genome shotgun (WGS) entry which is preliminary data.</text>
</comment>
<name>A0A7X1TL98_9BURK</name>